<dbReference type="GO" id="GO:0045596">
    <property type="term" value="P:negative regulation of cell differentiation"/>
    <property type="evidence" value="ECO:0007669"/>
    <property type="project" value="InterPro"/>
</dbReference>
<dbReference type="AlphaFoldDB" id="A0AAD8FAY9"/>
<evidence type="ECO:0000313" key="7">
    <source>
        <dbReference type="Proteomes" id="UP001233172"/>
    </source>
</evidence>
<keyword evidence="7" id="KW-1185">Reference proteome</keyword>
<keyword evidence="3" id="KW-0217">Developmental protein</keyword>
<evidence type="ECO:0000256" key="4">
    <source>
        <dbReference type="ARBA" id="ARBA00022525"/>
    </source>
</evidence>
<keyword evidence="5" id="KW-0732">Signal</keyword>
<dbReference type="InterPro" id="IPR029034">
    <property type="entry name" value="Cystine-knot_cytokine"/>
</dbReference>
<comment type="similarity">
    <text evidence="2">Belongs to the noggin family.</text>
</comment>
<sequence length="192" mass="22617">MVITAKKPDTKHFFNYYLKAVEAEVTSTSTPTTTTHFPDIDKETVNEFLQKKHFDKDFMSVHEPSSALKQQLTERLEHGRNLIPKYVKLKLRLDKKTKNRVQNYLWSMTKCPVRYTWKYLGTRFWPRWIREGHCPKKSCSIPPGMSCRPAETVNKTILMWRCENLHCAWKHFTFPILTKCTCSCKSSKLPLS</sequence>
<dbReference type="GO" id="GO:0009953">
    <property type="term" value="P:dorsal/ventral pattern formation"/>
    <property type="evidence" value="ECO:0007669"/>
    <property type="project" value="TreeGrafter"/>
</dbReference>
<accession>A0AAD8FAY9</accession>
<comment type="subcellular location">
    <subcellularLocation>
        <location evidence="1">Secreted</location>
    </subcellularLocation>
</comment>
<dbReference type="PANTHER" id="PTHR10494">
    <property type="entry name" value="BONE MORPHOGENETIC PROTEIN INHIBITOR, NOGGIN"/>
    <property type="match status" value="1"/>
</dbReference>
<dbReference type="Gene3D" id="1.10.287.520">
    <property type="entry name" value="Helix hairpin bin"/>
    <property type="match status" value="1"/>
</dbReference>
<proteinExistence type="inferred from homology"/>
<evidence type="ECO:0000256" key="3">
    <source>
        <dbReference type="ARBA" id="ARBA00022473"/>
    </source>
</evidence>
<evidence type="ECO:0000256" key="2">
    <source>
        <dbReference type="ARBA" id="ARBA00007480"/>
    </source>
</evidence>
<dbReference type="EMBL" id="JASAOG010000053">
    <property type="protein sequence ID" value="KAK0057725.1"/>
    <property type="molecule type" value="Genomic_DNA"/>
</dbReference>
<dbReference type="Gene3D" id="2.10.90.10">
    <property type="entry name" value="Cystine-knot cytokines"/>
    <property type="match status" value="1"/>
</dbReference>
<dbReference type="PANTHER" id="PTHR10494:SF6">
    <property type="entry name" value="NOGGIN"/>
    <property type="match status" value="1"/>
</dbReference>
<dbReference type="InterPro" id="IPR008717">
    <property type="entry name" value="Noggin"/>
</dbReference>
<comment type="caution">
    <text evidence="6">The sequence shown here is derived from an EMBL/GenBank/DDBJ whole genome shotgun (WGS) entry which is preliminary data.</text>
</comment>
<dbReference type="Proteomes" id="UP001233172">
    <property type="component" value="Unassembled WGS sequence"/>
</dbReference>
<name>A0AAD8FAY9_BIOPF</name>
<evidence type="ECO:0000256" key="5">
    <source>
        <dbReference type="ARBA" id="ARBA00022729"/>
    </source>
</evidence>
<dbReference type="SUPFAM" id="SSF57501">
    <property type="entry name" value="Cystine-knot cytokines"/>
    <property type="match status" value="1"/>
</dbReference>
<reference evidence="6" key="1">
    <citation type="journal article" date="2023" name="PLoS Negl. Trop. Dis.">
        <title>A genome sequence for Biomphalaria pfeifferi, the major vector snail for the human-infecting parasite Schistosoma mansoni.</title>
        <authorList>
            <person name="Bu L."/>
            <person name="Lu L."/>
            <person name="Laidemitt M.R."/>
            <person name="Zhang S.M."/>
            <person name="Mutuku M."/>
            <person name="Mkoji G."/>
            <person name="Steinauer M."/>
            <person name="Loker E.S."/>
        </authorList>
    </citation>
    <scope>NUCLEOTIDE SEQUENCE</scope>
    <source>
        <strain evidence="6">KasaAsao</strain>
    </source>
</reference>
<keyword evidence="4" id="KW-0964">Secreted</keyword>
<protein>
    <submittedName>
        <fullName evidence="6">Noggin</fullName>
    </submittedName>
</protein>
<organism evidence="6 7">
    <name type="scientific">Biomphalaria pfeifferi</name>
    <name type="common">Bloodfluke planorb</name>
    <name type="synonym">Freshwater snail</name>
    <dbReference type="NCBI Taxonomy" id="112525"/>
    <lineage>
        <taxon>Eukaryota</taxon>
        <taxon>Metazoa</taxon>
        <taxon>Spiralia</taxon>
        <taxon>Lophotrochozoa</taxon>
        <taxon>Mollusca</taxon>
        <taxon>Gastropoda</taxon>
        <taxon>Heterobranchia</taxon>
        <taxon>Euthyneura</taxon>
        <taxon>Panpulmonata</taxon>
        <taxon>Hygrophila</taxon>
        <taxon>Lymnaeoidea</taxon>
        <taxon>Planorbidae</taxon>
        <taxon>Biomphalaria</taxon>
    </lineage>
</organism>
<reference evidence="6" key="2">
    <citation type="submission" date="2023-04" db="EMBL/GenBank/DDBJ databases">
        <authorList>
            <person name="Bu L."/>
            <person name="Lu L."/>
            <person name="Laidemitt M.R."/>
            <person name="Zhang S.M."/>
            <person name="Mutuku M."/>
            <person name="Mkoji G."/>
            <person name="Steinauer M."/>
            <person name="Loker E.S."/>
        </authorList>
    </citation>
    <scope>NUCLEOTIDE SEQUENCE</scope>
    <source>
        <strain evidence="6">KasaAsao</strain>
        <tissue evidence="6">Whole Snail</tissue>
    </source>
</reference>
<dbReference type="GO" id="GO:0005615">
    <property type="term" value="C:extracellular space"/>
    <property type="evidence" value="ECO:0007669"/>
    <property type="project" value="TreeGrafter"/>
</dbReference>
<evidence type="ECO:0000313" key="6">
    <source>
        <dbReference type="EMBL" id="KAK0057725.1"/>
    </source>
</evidence>
<evidence type="ECO:0000256" key="1">
    <source>
        <dbReference type="ARBA" id="ARBA00004613"/>
    </source>
</evidence>
<dbReference type="Pfam" id="PF05806">
    <property type="entry name" value="Noggin"/>
    <property type="match status" value="1"/>
</dbReference>
<gene>
    <name evidence="6" type="ORF">Bpfe_012955</name>
</gene>
<dbReference type="GO" id="GO:0030514">
    <property type="term" value="P:negative regulation of BMP signaling pathway"/>
    <property type="evidence" value="ECO:0007669"/>
    <property type="project" value="InterPro"/>
</dbReference>